<accession>A0A8C0CC09</accession>
<evidence type="ECO:0000256" key="5">
    <source>
        <dbReference type="ARBA" id="ARBA00024196"/>
    </source>
</evidence>
<dbReference type="PANTHER" id="PTHR10552">
    <property type="entry name" value="U2 SMALL NUCLEAR RIBONUCLEOPROTEIN A"/>
    <property type="match status" value="1"/>
</dbReference>
<keyword evidence="3" id="KW-0677">Repeat</keyword>
<dbReference type="Pfam" id="PF14580">
    <property type="entry name" value="LRR_9"/>
    <property type="match status" value="1"/>
</dbReference>
<protein>
    <submittedName>
        <fullName evidence="6">Uncharacterized protein</fullName>
    </submittedName>
</protein>
<dbReference type="GeneTree" id="ENSGT00940000169314"/>
<reference evidence="6" key="1">
    <citation type="submission" date="2023-09" db="UniProtKB">
        <authorList>
            <consortium name="Ensembl"/>
        </authorList>
    </citation>
    <scope>IDENTIFICATION</scope>
</reference>
<organism evidence="6">
    <name type="scientific">Balaenoptera musculus</name>
    <name type="common">Blue whale</name>
    <dbReference type="NCBI Taxonomy" id="9771"/>
    <lineage>
        <taxon>Eukaryota</taxon>
        <taxon>Metazoa</taxon>
        <taxon>Chordata</taxon>
        <taxon>Craniata</taxon>
        <taxon>Vertebrata</taxon>
        <taxon>Euteleostomi</taxon>
        <taxon>Mammalia</taxon>
        <taxon>Eutheria</taxon>
        <taxon>Laurasiatheria</taxon>
        <taxon>Artiodactyla</taxon>
        <taxon>Whippomorpha</taxon>
        <taxon>Cetacea</taxon>
        <taxon>Mysticeti</taxon>
        <taxon>Balaenopteridae</taxon>
        <taxon>Balaenoptera</taxon>
    </lineage>
</organism>
<comment type="similarity">
    <text evidence="5">Belongs to the U2 small nuclear ribonucleoprotein A family.</text>
</comment>
<evidence type="ECO:0000256" key="2">
    <source>
        <dbReference type="ARBA" id="ARBA00022614"/>
    </source>
</evidence>
<evidence type="ECO:0000313" key="6">
    <source>
        <dbReference type="Ensembl" id="ENSBMSP00010003937.1"/>
    </source>
</evidence>
<dbReference type="AlphaFoldDB" id="A0A8C0CC09"/>
<dbReference type="PANTHER" id="PTHR10552:SF6">
    <property type="entry name" value="U2 SMALL NUCLEAR RIBONUCLEOPROTEIN A"/>
    <property type="match status" value="1"/>
</dbReference>
<dbReference type="Gene3D" id="3.80.10.10">
    <property type="entry name" value="Ribonuclease Inhibitor"/>
    <property type="match status" value="1"/>
</dbReference>
<keyword evidence="4" id="KW-0539">Nucleus</keyword>
<dbReference type="Ensembl" id="ENSBMST00010004331.1">
    <property type="protein sequence ID" value="ENSBMSP00010003937.1"/>
    <property type="gene ID" value="ENSBMSG00010002916.1"/>
</dbReference>
<dbReference type="SUPFAM" id="SSF52058">
    <property type="entry name" value="L domain-like"/>
    <property type="match status" value="1"/>
</dbReference>
<dbReference type="GO" id="GO:0000398">
    <property type="term" value="P:mRNA splicing, via spliceosome"/>
    <property type="evidence" value="ECO:0007669"/>
    <property type="project" value="InterPro"/>
</dbReference>
<comment type="subcellular location">
    <subcellularLocation>
        <location evidence="1">Nucleus</location>
    </subcellularLocation>
</comment>
<dbReference type="GO" id="GO:0005686">
    <property type="term" value="C:U2 snRNP"/>
    <property type="evidence" value="ECO:0007669"/>
    <property type="project" value="TreeGrafter"/>
</dbReference>
<keyword evidence="2" id="KW-0433">Leucine-rich repeat</keyword>
<dbReference type="InterPro" id="IPR032675">
    <property type="entry name" value="LRR_dom_sf"/>
</dbReference>
<proteinExistence type="inferred from homology"/>
<dbReference type="GO" id="GO:0030620">
    <property type="term" value="F:U2 snRNA binding"/>
    <property type="evidence" value="ECO:0007669"/>
    <property type="project" value="InterPro"/>
</dbReference>
<evidence type="ECO:0000256" key="4">
    <source>
        <dbReference type="ARBA" id="ARBA00023242"/>
    </source>
</evidence>
<sequence>RAVQYTKAMQSHKLDLQEYKIPVIENLGATLDHFDAIDFSGNVIRKLGGFSLVRRLKKLLVNTNRICHIGDGLGQALTLRNLLKKKVLDFQKVELKECQEFSTNSKNKGHSLCCQKEYKKSKQKKIYNNTAEIIKLVRVNQQKKKKNQ</sequence>
<evidence type="ECO:0000256" key="1">
    <source>
        <dbReference type="ARBA" id="ARBA00004123"/>
    </source>
</evidence>
<dbReference type="InterPro" id="IPR044640">
    <property type="entry name" value="RU2A"/>
</dbReference>
<evidence type="ECO:0000256" key="3">
    <source>
        <dbReference type="ARBA" id="ARBA00022737"/>
    </source>
</evidence>
<name>A0A8C0CC09_BALMU</name>